<reference evidence="2 3" key="1">
    <citation type="submission" date="2024-10" db="EMBL/GenBank/DDBJ databases">
        <title>Updated reference genomes for cyclostephanoid diatoms.</title>
        <authorList>
            <person name="Roberts W.R."/>
            <person name="Alverson A.J."/>
        </authorList>
    </citation>
    <scope>NUCLEOTIDE SEQUENCE [LARGE SCALE GENOMIC DNA]</scope>
    <source>
        <strain evidence="2 3">AJA228-03</strain>
    </source>
</reference>
<accession>A0ABD3RR60</accession>
<evidence type="ECO:0000313" key="2">
    <source>
        <dbReference type="EMBL" id="KAL3815440.1"/>
    </source>
</evidence>
<gene>
    <name evidence="2" type="ORF">ACHAXA_009185</name>
</gene>
<feature type="region of interest" description="Disordered" evidence="1">
    <location>
        <begin position="134"/>
        <end position="171"/>
    </location>
</feature>
<dbReference type="AlphaFoldDB" id="A0ABD3RR60"/>
<dbReference type="EMBL" id="JALLPB020000199">
    <property type="protein sequence ID" value="KAL3815440.1"/>
    <property type="molecule type" value="Genomic_DNA"/>
</dbReference>
<evidence type="ECO:0000313" key="3">
    <source>
        <dbReference type="Proteomes" id="UP001530377"/>
    </source>
</evidence>
<keyword evidence="3" id="KW-1185">Reference proteome</keyword>
<organism evidence="2 3">
    <name type="scientific">Cyclostephanos tholiformis</name>
    <dbReference type="NCBI Taxonomy" id="382380"/>
    <lineage>
        <taxon>Eukaryota</taxon>
        <taxon>Sar</taxon>
        <taxon>Stramenopiles</taxon>
        <taxon>Ochrophyta</taxon>
        <taxon>Bacillariophyta</taxon>
        <taxon>Coscinodiscophyceae</taxon>
        <taxon>Thalassiosirophycidae</taxon>
        <taxon>Stephanodiscales</taxon>
        <taxon>Stephanodiscaceae</taxon>
        <taxon>Cyclostephanos</taxon>
    </lineage>
</organism>
<evidence type="ECO:0000256" key="1">
    <source>
        <dbReference type="SAM" id="MobiDB-lite"/>
    </source>
</evidence>
<name>A0ABD3RR60_9STRA</name>
<sequence length="171" mass="18116">MPFVQQHIKSEKLAFQGGGDDGIQFHPRGSERQGHRTVCESEHSLPLNGTVGPERPKDTTAWTIGRICDLHVQSIPVDIFPTLVNGLAAKLLTETPRVSSQACFGIRNLAAAFQNDNAAATSGTNALSRECAPDVREPHRSIAGTVDSSNHSSSSEDGDCGGNAARLGRTG</sequence>
<proteinExistence type="predicted"/>
<dbReference type="Gene3D" id="1.25.10.10">
    <property type="entry name" value="Leucine-rich Repeat Variant"/>
    <property type="match status" value="1"/>
</dbReference>
<protein>
    <submittedName>
        <fullName evidence="2">Uncharacterized protein</fullName>
    </submittedName>
</protein>
<dbReference type="Proteomes" id="UP001530377">
    <property type="component" value="Unassembled WGS sequence"/>
</dbReference>
<dbReference type="InterPro" id="IPR011989">
    <property type="entry name" value="ARM-like"/>
</dbReference>
<comment type="caution">
    <text evidence="2">The sequence shown here is derived from an EMBL/GenBank/DDBJ whole genome shotgun (WGS) entry which is preliminary data.</text>
</comment>